<gene>
    <name evidence="2" type="ORF">B296_00048463</name>
</gene>
<protein>
    <submittedName>
        <fullName evidence="2">Uncharacterized protein</fullName>
    </submittedName>
</protein>
<evidence type="ECO:0000256" key="1">
    <source>
        <dbReference type="SAM" id="MobiDB-lite"/>
    </source>
</evidence>
<sequence length="186" mass="20186">MSKHDGTTSLLVVSLSASCDGSLWRCYNERSKLEDTRRVPLDVMTERSVNILEDLLIRKHDVGNPAGSPSIPPLLCFLDASPYHKRRRPWSPCPSPRSSPPHMHHPPDLVKKPATSLSLSLLPFRFTPSPIPGGGGGIRHLGGSWVMAFVLAGIRFPTARALGLSTRSGLPSQRRGGANLSPVSKK</sequence>
<evidence type="ECO:0000313" key="2">
    <source>
        <dbReference type="EMBL" id="RRT55427.1"/>
    </source>
</evidence>
<proteinExistence type="predicted"/>
<dbReference type="PROSITE" id="PS51257">
    <property type="entry name" value="PROKAR_LIPOPROTEIN"/>
    <property type="match status" value="1"/>
</dbReference>
<reference evidence="2 3" key="1">
    <citation type="journal article" date="2014" name="Agronomy (Basel)">
        <title>A Draft Genome Sequence for Ensete ventricosum, the Drought-Tolerant Tree Against Hunger.</title>
        <authorList>
            <person name="Harrison J."/>
            <person name="Moore K.A."/>
            <person name="Paszkiewicz K."/>
            <person name="Jones T."/>
            <person name="Grant M."/>
            <person name="Ambacheew D."/>
            <person name="Muzemil S."/>
            <person name="Studholme D.J."/>
        </authorList>
    </citation>
    <scope>NUCLEOTIDE SEQUENCE [LARGE SCALE GENOMIC DNA]</scope>
</reference>
<dbReference type="EMBL" id="AMZH03010094">
    <property type="protein sequence ID" value="RRT55427.1"/>
    <property type="molecule type" value="Genomic_DNA"/>
</dbReference>
<organism evidence="2 3">
    <name type="scientific">Ensete ventricosum</name>
    <name type="common">Abyssinian banana</name>
    <name type="synonym">Musa ensete</name>
    <dbReference type="NCBI Taxonomy" id="4639"/>
    <lineage>
        <taxon>Eukaryota</taxon>
        <taxon>Viridiplantae</taxon>
        <taxon>Streptophyta</taxon>
        <taxon>Embryophyta</taxon>
        <taxon>Tracheophyta</taxon>
        <taxon>Spermatophyta</taxon>
        <taxon>Magnoliopsida</taxon>
        <taxon>Liliopsida</taxon>
        <taxon>Zingiberales</taxon>
        <taxon>Musaceae</taxon>
        <taxon>Ensete</taxon>
    </lineage>
</organism>
<name>A0A426YUL3_ENSVE</name>
<feature type="region of interest" description="Disordered" evidence="1">
    <location>
        <begin position="166"/>
        <end position="186"/>
    </location>
</feature>
<feature type="region of interest" description="Disordered" evidence="1">
    <location>
        <begin position="88"/>
        <end position="107"/>
    </location>
</feature>
<evidence type="ECO:0000313" key="3">
    <source>
        <dbReference type="Proteomes" id="UP000287651"/>
    </source>
</evidence>
<accession>A0A426YUL3</accession>
<dbReference type="AlphaFoldDB" id="A0A426YUL3"/>
<comment type="caution">
    <text evidence="2">The sequence shown here is derived from an EMBL/GenBank/DDBJ whole genome shotgun (WGS) entry which is preliminary data.</text>
</comment>
<dbReference type="Proteomes" id="UP000287651">
    <property type="component" value="Unassembled WGS sequence"/>
</dbReference>